<dbReference type="AlphaFoldDB" id="A0A8H6WY20"/>
<reference evidence="3" key="1">
    <citation type="submission" date="2020-05" db="EMBL/GenBank/DDBJ databases">
        <title>Mycena genomes resolve the evolution of fungal bioluminescence.</title>
        <authorList>
            <person name="Tsai I.J."/>
        </authorList>
    </citation>
    <scope>NUCLEOTIDE SEQUENCE</scope>
    <source>
        <strain evidence="3">160909Yilan</strain>
    </source>
</reference>
<feature type="domain" description="Nephrocystin 3-like N-terminal" evidence="2">
    <location>
        <begin position="106"/>
        <end position="261"/>
    </location>
</feature>
<dbReference type="InterPro" id="IPR056884">
    <property type="entry name" value="NPHP3-like_N"/>
</dbReference>
<dbReference type="OrthoDB" id="5967843at2759"/>
<dbReference type="SUPFAM" id="SSF52540">
    <property type="entry name" value="P-loop containing nucleoside triphosphate hydrolases"/>
    <property type="match status" value="1"/>
</dbReference>
<organism evidence="3 4">
    <name type="scientific">Mycena sanguinolenta</name>
    <dbReference type="NCBI Taxonomy" id="230812"/>
    <lineage>
        <taxon>Eukaryota</taxon>
        <taxon>Fungi</taxon>
        <taxon>Dikarya</taxon>
        <taxon>Basidiomycota</taxon>
        <taxon>Agaricomycotina</taxon>
        <taxon>Agaricomycetes</taxon>
        <taxon>Agaricomycetidae</taxon>
        <taxon>Agaricales</taxon>
        <taxon>Marasmiineae</taxon>
        <taxon>Mycenaceae</taxon>
        <taxon>Mycena</taxon>
    </lineage>
</organism>
<keyword evidence="4" id="KW-1185">Reference proteome</keyword>
<protein>
    <submittedName>
        <fullName evidence="3">Putative nwd2 protein</fullName>
    </submittedName>
</protein>
<sequence>MNNYFVGGTGGTGGPGYGNGVGGAGGNGMGASLSCDFHGDVVVNNAYHHGERGIHILHRSVTLAAIYDSMESFPQPKCHPETRTRMLTGLRGWAMGDMDTQFETFHWLYGRGDPGCSIVWLYGPAGAGKSAIMQTLCGYLDTAGRLGGSFFFKRGHATRGNAKTLFATIAYQLALRVPWLRTPISEIVEHDPSIPVRTLEIQMRKLILEPCCGHENGETVTILIDGLDECDGMDTQAEILRIILDSSSQSPIPLRFIIASRHEAHIREMFDSPIYVDHHLSVNLVQSFDDVRKYLRDEFSRIHREHYSMKSVPSPWPMPDVLEKLVEKSSGHFIYASTIIRFVDDKSYRPTERLAVVQDPNGSGSESVFDTLDQLYMTILRSAPRQSQLIPIMCAIVHFKFRLEPNDIDKLFGLADGETRLILRGLHSMLDVPSEDSHRISSHHASFVDFLNNPDRSANFCVGILKNQIRLARPLLEYYAVLLPNLIHFIVSLPPSGGVAELFPLIGSINPHYIFQRGVYPFQKSYDDVVFMGPWLKNIPSAPADVIQLWEDYAFMSSMDTMCSTPGLSVKHIVSPAPELLRILISMWFLQRRLWELSTKLDLTCTDLRTTLCSLRSKLVGDKHAPPFHRPQMALSWVTRDLALQFIRKMAKNHIDTDGGLSLKQPTPDLSMNSDVIFHVSSDFPHLALCSISFPNSVMDLITCWQQAVPDTDRYRIRFDFDPDFEERYWHDGVGDYNDMIARLHLPDNLKFPL</sequence>
<evidence type="ECO:0000313" key="3">
    <source>
        <dbReference type="EMBL" id="KAF7330589.1"/>
    </source>
</evidence>
<dbReference type="Proteomes" id="UP000623467">
    <property type="component" value="Unassembled WGS sequence"/>
</dbReference>
<name>A0A8H6WY20_9AGAR</name>
<evidence type="ECO:0000259" key="2">
    <source>
        <dbReference type="Pfam" id="PF24883"/>
    </source>
</evidence>
<dbReference type="InterPro" id="IPR027417">
    <property type="entry name" value="P-loop_NTPase"/>
</dbReference>
<dbReference type="PANTHER" id="PTHR10039">
    <property type="entry name" value="AMELOGENIN"/>
    <property type="match status" value="1"/>
</dbReference>
<dbReference type="Pfam" id="PF24883">
    <property type="entry name" value="NPHP3_N"/>
    <property type="match status" value="1"/>
</dbReference>
<evidence type="ECO:0000256" key="1">
    <source>
        <dbReference type="ARBA" id="ARBA00022737"/>
    </source>
</evidence>
<keyword evidence="1" id="KW-0677">Repeat</keyword>
<dbReference type="PANTHER" id="PTHR10039:SF14">
    <property type="entry name" value="NACHT DOMAIN-CONTAINING PROTEIN"/>
    <property type="match status" value="1"/>
</dbReference>
<dbReference type="EMBL" id="JACAZH010000068">
    <property type="protein sequence ID" value="KAF7330589.1"/>
    <property type="molecule type" value="Genomic_DNA"/>
</dbReference>
<proteinExistence type="predicted"/>
<gene>
    <name evidence="3" type="ORF">MSAN_02459100</name>
</gene>
<evidence type="ECO:0000313" key="4">
    <source>
        <dbReference type="Proteomes" id="UP000623467"/>
    </source>
</evidence>
<dbReference type="Gene3D" id="3.40.50.300">
    <property type="entry name" value="P-loop containing nucleotide triphosphate hydrolases"/>
    <property type="match status" value="1"/>
</dbReference>
<accession>A0A8H6WY20</accession>
<comment type="caution">
    <text evidence="3">The sequence shown here is derived from an EMBL/GenBank/DDBJ whole genome shotgun (WGS) entry which is preliminary data.</text>
</comment>